<protein>
    <submittedName>
        <fullName evidence="6">RHS repeat protein</fullName>
    </submittedName>
</protein>
<sequence>MPCRFISSLFAITVLINMSMSTAHATGYSRPSHTTAQVTPTAIGVKKPPYFWQLLDWNWHPTGAVHGPFQGVQEAVDDYVLAEAPDVPDICEIIWEDRWINYSDGTYKALLQVYPGIDETGFDGFLCRDTFFSYPGFPGYHDAYILMLESPDASDPTHPSDPADTADTGENLGSGRDCDGGVGDNSDESTPSGSFNNTASRCRDGAPMEGDPINLAIGNKFQQDTDLELGPWLTFRRFYNSNDGVISATLGAHWRHSFDRFVQVANGDAGQRAIVTRPDGKRETFTKQDGWWTTSPMVSDVLVELEDADGKVSGYSLFVAGTRQFETYSLRGFLESIHDESGQSMSFRYSVADTPKSRAPASGLLLTATDPYGRSLAFYYDDQKRVSRIVLPDRGAIEYGYDASNNLSSVRYPDGKGRSYRYDTQRIHALVAVIDEAGERFEETNYDERGRATKTSFAGSADETFIYYNEDGSASLQTPLGAGTDISFTNAFGRYQVSASSRPCSTQCRQPWKKRTYDTLGYPATYTDFNGGTVATRYNEEGLLEQLKETKGTASERTTTWEWDSVMHVPTSRTVSDAADRPVSATHWRYNANGQTIARCDVDPTNDAAAHYSCADAGDVPGGVRRWTYSYCTATDAMRCPLPGLLLAATGPRTDLRQTTRYSYYLTSSAVNCSTPGAACFQAGDLHTVTDALGHVTTIVSYDINGRINRIMDANGVTIDLTYTPRGWLASRTIGGATTNFTYTPYGAVQTITDPDGAVTTYSYDKAHRLTKVTDPLGNHVQYTLDLAGNRIVESTYAKNGQLKKSIENYFNSRGQLFTALDGLQNEVFSAPYDNGYDANGNLVWSWNAQEVSSQHSYDALNRRVQTINTYVDRDNNWTETRSTFNIDTLDRLDRVVDPDGLATTYAYDGLDNLIQHTSPDSGTTTNVYDSAGNLTQSVDARSIARSYTYDALNRVTSFSTGTASDAVTYVYDEPDTLTGCTGSYPLGRLTRVVETAVTTSYCYDARGAVIAKHQTQGAHADITLYAYTPAGRLRAITQPTGNQISYTRNEAGQVTAMTVTPPNGAPTTVISDVTYLPFGPIASYKLGNGHRVTRDYDANYRLTDVVSNALSLRYTRNVAGQVTRLTEGDRSGAFTYDKLGRLTEVRDANSQQLESYSYSKAGDRLSKIGGGLATGTYRYAPNTHWLTATGTSTRHYDLDGNTSGESVAGETWGYEYDGRNRVAAVRRNGSTVATYSYNAFGERVAKTVALPQMVSARFIYNEQSQLIAERGSTDRDYLWLGTLPVAVIDLAGQGSSIGYVIGDELGTPRAVEDAHGNTLWSWSVLGSPFGEHQPNATTGYVYNLRFPGQYFDVETGLHYNIQRHYDPAIGRYRQVDPLSFAGGQWSLYGYVGADPLSATDPTGEFGLVGAAIGAAVELGLQAAGNYMAGNDAFDVNNYNWTDVGIAAAASAIAPGWGAVAKTAKTSGQALKTLTAQLEGARAAARVAKLESRIANHQSAIADVVGTQLGVQGVKTLAKWASHARENDDCP</sequence>
<feature type="domain" description="DUF6531" evidence="4">
    <location>
        <begin position="210"/>
        <end position="285"/>
    </location>
</feature>
<dbReference type="Pfam" id="PF20148">
    <property type="entry name" value="DUF6531"/>
    <property type="match status" value="1"/>
</dbReference>
<dbReference type="Gene3D" id="2.180.10.10">
    <property type="entry name" value="RHS repeat-associated core"/>
    <property type="match status" value="3"/>
</dbReference>
<dbReference type="Pfam" id="PF05593">
    <property type="entry name" value="RHS_repeat"/>
    <property type="match status" value="4"/>
</dbReference>
<dbReference type="InterPro" id="IPR056823">
    <property type="entry name" value="TEN-like_YD-shell"/>
</dbReference>
<keyword evidence="3" id="KW-0732">Signal</keyword>
<evidence type="ECO:0000256" key="1">
    <source>
        <dbReference type="ARBA" id="ARBA00022737"/>
    </source>
</evidence>
<dbReference type="NCBIfam" id="TIGR03696">
    <property type="entry name" value="Rhs_assc_core"/>
    <property type="match status" value="1"/>
</dbReference>
<feature type="domain" description="Teneurin-like YD-shell" evidence="5">
    <location>
        <begin position="1135"/>
        <end position="1376"/>
    </location>
</feature>
<evidence type="ECO:0000313" key="7">
    <source>
        <dbReference type="Proteomes" id="UP001430149"/>
    </source>
</evidence>
<dbReference type="InterPro" id="IPR022385">
    <property type="entry name" value="Rhs_assc_core"/>
</dbReference>
<proteinExistence type="predicted"/>
<feature type="region of interest" description="Disordered" evidence="2">
    <location>
        <begin position="151"/>
        <end position="207"/>
    </location>
</feature>
<organism evidence="6 7">
    <name type="scientific">Dyella flava</name>
    <dbReference type="NCBI Taxonomy" id="1920170"/>
    <lineage>
        <taxon>Bacteria</taxon>
        <taxon>Pseudomonadati</taxon>
        <taxon>Pseudomonadota</taxon>
        <taxon>Gammaproteobacteria</taxon>
        <taxon>Lysobacterales</taxon>
        <taxon>Rhodanobacteraceae</taxon>
        <taxon>Dyella</taxon>
    </lineage>
</organism>
<dbReference type="InterPro" id="IPR050708">
    <property type="entry name" value="T6SS_VgrG/RHS"/>
</dbReference>
<dbReference type="RefSeq" id="WP_204680808.1">
    <property type="nucleotide sequence ID" value="NZ_BSNR01000010.1"/>
</dbReference>
<evidence type="ECO:0000256" key="2">
    <source>
        <dbReference type="SAM" id="MobiDB-lite"/>
    </source>
</evidence>
<keyword evidence="1" id="KW-0677">Repeat</keyword>
<dbReference type="InterPro" id="IPR006530">
    <property type="entry name" value="YD"/>
</dbReference>
<dbReference type="Pfam" id="PF25023">
    <property type="entry name" value="TEN_YD-shell"/>
    <property type="match status" value="1"/>
</dbReference>
<dbReference type="Proteomes" id="UP001430149">
    <property type="component" value="Unassembled WGS sequence"/>
</dbReference>
<dbReference type="InterPro" id="IPR045351">
    <property type="entry name" value="DUF6531"/>
</dbReference>
<name>A0ABS2K235_9GAMM</name>
<keyword evidence="7" id="KW-1185">Reference proteome</keyword>
<dbReference type="InterPro" id="IPR031325">
    <property type="entry name" value="RHS_repeat"/>
</dbReference>
<feature type="compositionally biased region" description="Polar residues" evidence="2">
    <location>
        <begin position="188"/>
        <end position="200"/>
    </location>
</feature>
<dbReference type="EMBL" id="JADIKE010000032">
    <property type="protein sequence ID" value="MBM7125283.1"/>
    <property type="molecule type" value="Genomic_DNA"/>
</dbReference>
<evidence type="ECO:0000259" key="4">
    <source>
        <dbReference type="Pfam" id="PF20148"/>
    </source>
</evidence>
<dbReference type="PANTHER" id="PTHR32305">
    <property type="match status" value="1"/>
</dbReference>
<reference evidence="6" key="1">
    <citation type="submission" date="2020-10" db="EMBL/GenBank/DDBJ databases">
        <title>Phylogeny of dyella-like bacteria.</title>
        <authorList>
            <person name="Fu J."/>
        </authorList>
    </citation>
    <scope>NUCLEOTIDE SEQUENCE</scope>
    <source>
        <strain evidence="6">DHOC52</strain>
    </source>
</reference>
<evidence type="ECO:0000259" key="5">
    <source>
        <dbReference type="Pfam" id="PF25023"/>
    </source>
</evidence>
<dbReference type="PANTHER" id="PTHR32305:SF15">
    <property type="entry name" value="PROTEIN RHSA-RELATED"/>
    <property type="match status" value="1"/>
</dbReference>
<evidence type="ECO:0000313" key="6">
    <source>
        <dbReference type="EMBL" id="MBM7125283.1"/>
    </source>
</evidence>
<gene>
    <name evidence="6" type="ORF">ISP19_07790</name>
</gene>
<evidence type="ECO:0000256" key="3">
    <source>
        <dbReference type="SAM" id="SignalP"/>
    </source>
</evidence>
<dbReference type="NCBIfam" id="TIGR01643">
    <property type="entry name" value="YD_repeat_2x"/>
    <property type="match status" value="7"/>
</dbReference>
<feature type="signal peptide" evidence="3">
    <location>
        <begin position="1"/>
        <end position="25"/>
    </location>
</feature>
<comment type="caution">
    <text evidence="6">The sequence shown here is derived from an EMBL/GenBank/DDBJ whole genome shotgun (WGS) entry which is preliminary data.</text>
</comment>
<accession>A0ABS2K235</accession>
<feature type="chain" id="PRO_5047093370" evidence="3">
    <location>
        <begin position="26"/>
        <end position="1531"/>
    </location>
</feature>